<sequence precursor="true">MRRIKPLAGHKGLRLAMLMLAAPAIISCASMLPTNAGQMEWRLSPSAEASYNYLVYLDAARAGKAQQADGALSKVLELDKRQEVYLELADLKWRLGKTEDAAVLLQDGLVRYPGDKWLTLRLADIYRLQQRYDGAATTLETYLAAHPSDAEALSRQARLALERERFAQARDILAKLPADRHSPEVLYLRAKAEVGLAQNRKAIATLRKALEKDPTYLPAVVELAYILELENDFAEAERVYVRLLELGEASTEVWIKLIDLNLKLNNPEKALSLAQSGPQSKAFLLETAHLFLGQKFYDEASEVLTPLAQQEPMDADVRFYLALLEYEGRKNSEAALYQLTQIPQDSPHHQRSLSFRAQILISQKRSEQALVVLQEARELYPAEPEFAEVQAWALATSNRNAEAEQVLVQALTRWPDNADILYRLGLIQEEQGRSSEALLSMERVITIAPDKADALNFIGYVLAEQGRDLQRALTLIRKAMELDPDNGYILDSLAWVLFKLGEYNKSMLEIRKAVSMEKNDSAIWEHFGDIARALNKRKEARKGYSNALKLGSKHTERVQKKLEGL</sequence>
<reference evidence="6 7" key="1">
    <citation type="journal article" date="2011" name="J. Bacteriol.">
        <title>Genome sequence of the mercury-methylating and pleomorphic Desulfovibrio africanus Strain Walvis Bay.</title>
        <authorList>
            <person name="Brown S.D."/>
            <person name="Wall J.D."/>
            <person name="Kucken A.M."/>
            <person name="Gilmour C.C."/>
            <person name="Podar M."/>
            <person name="Brandt C.C."/>
            <person name="Teshima H."/>
            <person name="Detter J.C."/>
            <person name="Han C.S."/>
            <person name="Land M.L."/>
            <person name="Lucas S."/>
            <person name="Han J."/>
            <person name="Pennacchio L."/>
            <person name="Nolan M."/>
            <person name="Pitluck S."/>
            <person name="Woyke T."/>
            <person name="Goodwin L."/>
            <person name="Palumbo A.V."/>
            <person name="Elias D.A."/>
        </authorList>
    </citation>
    <scope>NUCLEOTIDE SEQUENCE [LARGE SCALE GENOMIC DNA]</scope>
    <source>
        <strain evidence="6 7">Walvis Bay</strain>
    </source>
</reference>
<dbReference type="SMART" id="SM00028">
    <property type="entry name" value="TPR"/>
    <property type="match status" value="8"/>
</dbReference>
<dbReference type="KEGG" id="daf:Desaf_2095"/>
<dbReference type="PANTHER" id="PTHR45586">
    <property type="entry name" value="TPR REPEAT-CONTAINING PROTEIN PA4667"/>
    <property type="match status" value="1"/>
</dbReference>
<evidence type="ECO:0000256" key="2">
    <source>
        <dbReference type="ARBA" id="ARBA00022803"/>
    </source>
</evidence>
<evidence type="ECO:0000256" key="3">
    <source>
        <dbReference type="PROSITE-ProRule" id="PRU00339"/>
    </source>
</evidence>
<feature type="chain" id="PRO_5003308964" evidence="5">
    <location>
        <begin position="22"/>
        <end position="565"/>
    </location>
</feature>
<keyword evidence="4" id="KW-1133">Transmembrane helix</keyword>
<evidence type="ECO:0000313" key="7">
    <source>
        <dbReference type="Proteomes" id="UP000007844"/>
    </source>
</evidence>
<keyword evidence="2 3" id="KW-0802">TPR repeat</keyword>
<dbReference type="SUPFAM" id="SSF48452">
    <property type="entry name" value="TPR-like"/>
    <property type="match status" value="3"/>
</dbReference>
<feature type="repeat" description="TPR" evidence="3">
    <location>
        <begin position="418"/>
        <end position="451"/>
    </location>
</feature>
<dbReference type="PANTHER" id="PTHR45586:SF1">
    <property type="entry name" value="LIPOPOLYSACCHARIDE ASSEMBLY PROTEIN B"/>
    <property type="match status" value="1"/>
</dbReference>
<dbReference type="Pfam" id="PF14559">
    <property type="entry name" value="TPR_19"/>
    <property type="match status" value="1"/>
</dbReference>
<dbReference type="InterPro" id="IPR011990">
    <property type="entry name" value="TPR-like_helical_dom_sf"/>
</dbReference>
<feature type="signal peptide" evidence="5">
    <location>
        <begin position="1"/>
        <end position="21"/>
    </location>
</feature>
<dbReference type="eggNOG" id="COG0457">
    <property type="taxonomic scope" value="Bacteria"/>
</dbReference>
<dbReference type="EMBL" id="CP003221">
    <property type="protein sequence ID" value="EGJ50424.1"/>
    <property type="molecule type" value="Genomic_DNA"/>
</dbReference>
<gene>
    <name evidence="6" type="ORF">Desaf_2095</name>
</gene>
<name>F3Z3X2_DESAF</name>
<dbReference type="HOGENOM" id="CLU_007251_3_0_7"/>
<keyword evidence="7" id="KW-1185">Reference proteome</keyword>
<accession>F3Z3X2</accession>
<dbReference type="Gene3D" id="1.25.40.10">
    <property type="entry name" value="Tetratricopeptide repeat domain"/>
    <property type="match status" value="2"/>
</dbReference>
<organism evidence="6 7">
    <name type="scientific">Desulfocurvibacter africanus subsp. africanus str. Walvis Bay</name>
    <dbReference type="NCBI Taxonomy" id="690850"/>
    <lineage>
        <taxon>Bacteria</taxon>
        <taxon>Pseudomonadati</taxon>
        <taxon>Thermodesulfobacteriota</taxon>
        <taxon>Desulfovibrionia</taxon>
        <taxon>Desulfovibrionales</taxon>
        <taxon>Desulfovibrionaceae</taxon>
        <taxon>Desulfocurvibacter</taxon>
    </lineage>
</organism>
<keyword evidence="4" id="KW-0812">Transmembrane</keyword>
<evidence type="ECO:0000256" key="1">
    <source>
        <dbReference type="ARBA" id="ARBA00022737"/>
    </source>
</evidence>
<dbReference type="InterPro" id="IPR019734">
    <property type="entry name" value="TPR_rpt"/>
</dbReference>
<evidence type="ECO:0000313" key="6">
    <source>
        <dbReference type="EMBL" id="EGJ50424.1"/>
    </source>
</evidence>
<dbReference type="Pfam" id="PF13428">
    <property type="entry name" value="TPR_14"/>
    <property type="match status" value="1"/>
</dbReference>
<dbReference type="Proteomes" id="UP000007844">
    <property type="component" value="Chromosome"/>
</dbReference>
<feature type="transmembrane region" description="Helical" evidence="4">
    <location>
        <begin position="12"/>
        <end position="32"/>
    </location>
</feature>
<dbReference type="Pfam" id="PF13432">
    <property type="entry name" value="TPR_16"/>
    <property type="match status" value="2"/>
</dbReference>
<dbReference type="Pfam" id="PF13181">
    <property type="entry name" value="TPR_8"/>
    <property type="match status" value="1"/>
</dbReference>
<keyword evidence="5" id="KW-0732">Signal</keyword>
<dbReference type="STRING" id="690850.Desaf_2095"/>
<keyword evidence="1" id="KW-0677">Repeat</keyword>
<dbReference type="RefSeq" id="WP_014260168.1">
    <property type="nucleotide sequence ID" value="NC_016629.1"/>
</dbReference>
<protein>
    <submittedName>
        <fullName evidence="6">Tetratricopeptide TPR_1 repeat-containing protein</fullName>
    </submittedName>
</protein>
<proteinExistence type="predicted"/>
<keyword evidence="4" id="KW-0472">Membrane</keyword>
<dbReference type="AlphaFoldDB" id="F3Z3X2"/>
<evidence type="ECO:0000256" key="4">
    <source>
        <dbReference type="SAM" id="Phobius"/>
    </source>
</evidence>
<dbReference type="PROSITE" id="PS50005">
    <property type="entry name" value="TPR"/>
    <property type="match status" value="1"/>
</dbReference>
<dbReference type="InterPro" id="IPR051012">
    <property type="entry name" value="CellSynth/LPSAsmb/PSIAsmb"/>
</dbReference>
<evidence type="ECO:0000256" key="5">
    <source>
        <dbReference type="SAM" id="SignalP"/>
    </source>
</evidence>
<dbReference type="PROSITE" id="PS51257">
    <property type="entry name" value="PROKAR_LIPOPROTEIN"/>
    <property type="match status" value="1"/>
</dbReference>